<evidence type="ECO:0000259" key="1">
    <source>
        <dbReference type="Pfam" id="PF01464"/>
    </source>
</evidence>
<dbReference type="Gene3D" id="1.10.530.10">
    <property type="match status" value="1"/>
</dbReference>
<feature type="non-terminal residue" evidence="2">
    <location>
        <position position="1"/>
    </location>
</feature>
<dbReference type="Pfam" id="PF01464">
    <property type="entry name" value="SLT"/>
    <property type="match status" value="1"/>
</dbReference>
<protein>
    <submittedName>
        <fullName evidence="2">LT_GEWL domain containing protein</fullName>
    </submittedName>
</protein>
<dbReference type="InterPro" id="IPR023346">
    <property type="entry name" value="Lysozyme-like_dom_sf"/>
</dbReference>
<reference evidence="2" key="1">
    <citation type="submission" date="2020-04" db="EMBL/GenBank/DDBJ databases">
        <authorList>
            <person name="Chiriac C."/>
            <person name="Salcher M."/>
            <person name="Ghai R."/>
            <person name="Kavagutti S V."/>
        </authorList>
    </citation>
    <scope>NUCLEOTIDE SEQUENCE</scope>
</reference>
<dbReference type="InterPro" id="IPR008258">
    <property type="entry name" value="Transglycosylase_SLT_dom_1"/>
</dbReference>
<proteinExistence type="predicted"/>
<name>A0A6J5N1M1_9CAUD</name>
<feature type="domain" description="Transglycosylase SLT" evidence="1">
    <location>
        <begin position="3"/>
        <end position="65"/>
    </location>
</feature>
<dbReference type="EMBL" id="LR796600">
    <property type="protein sequence ID" value="CAB4153505.1"/>
    <property type="molecule type" value="Genomic_DNA"/>
</dbReference>
<evidence type="ECO:0000313" key="2">
    <source>
        <dbReference type="EMBL" id="CAB4153505.1"/>
    </source>
</evidence>
<gene>
    <name evidence="2" type="ORF">UFOVP625_1</name>
</gene>
<accession>A0A6J5N1M1</accession>
<organism evidence="2">
    <name type="scientific">uncultured Caudovirales phage</name>
    <dbReference type="NCBI Taxonomy" id="2100421"/>
    <lineage>
        <taxon>Viruses</taxon>
        <taxon>Duplodnaviria</taxon>
        <taxon>Heunggongvirae</taxon>
        <taxon>Uroviricota</taxon>
        <taxon>Caudoviricetes</taxon>
        <taxon>Peduoviridae</taxon>
        <taxon>Maltschvirus</taxon>
        <taxon>Maltschvirus maltsch</taxon>
    </lineage>
</organism>
<sequence>WQESEWEILSNVIYRESRCTPDAWNGSDAGLTQINKIHTAWLADMGWTHPEDMFDAKANLLFALRLWETSGWRPWKATSGQ</sequence>
<dbReference type="SUPFAM" id="SSF53955">
    <property type="entry name" value="Lysozyme-like"/>
    <property type="match status" value="1"/>
</dbReference>